<dbReference type="PROSITE" id="PS51007">
    <property type="entry name" value="CYTC"/>
    <property type="match status" value="1"/>
</dbReference>
<dbReference type="RefSeq" id="WP_145147491.1">
    <property type="nucleotide sequence ID" value="NZ_VNIM01000003.1"/>
</dbReference>
<dbReference type="PANTHER" id="PTHR11961">
    <property type="entry name" value="CYTOCHROME C"/>
    <property type="match status" value="1"/>
</dbReference>
<evidence type="ECO:0000256" key="6">
    <source>
        <dbReference type="PROSITE-ProRule" id="PRU00433"/>
    </source>
</evidence>
<dbReference type="InterPro" id="IPR036909">
    <property type="entry name" value="Cyt_c-like_dom_sf"/>
</dbReference>
<evidence type="ECO:0000313" key="10">
    <source>
        <dbReference type="Proteomes" id="UP000318681"/>
    </source>
</evidence>
<evidence type="ECO:0000256" key="3">
    <source>
        <dbReference type="ARBA" id="ARBA00022723"/>
    </source>
</evidence>
<dbReference type="Gene3D" id="1.10.760.10">
    <property type="entry name" value="Cytochrome c-like domain"/>
    <property type="match status" value="1"/>
</dbReference>
<keyword evidence="10" id="KW-1185">Reference proteome</keyword>
<evidence type="ECO:0000256" key="1">
    <source>
        <dbReference type="ARBA" id="ARBA00022448"/>
    </source>
</evidence>
<dbReference type="PRINTS" id="PR00604">
    <property type="entry name" value="CYTCHRMECIAB"/>
</dbReference>
<dbReference type="InterPro" id="IPR002327">
    <property type="entry name" value="Cyt_c_1A/1B"/>
</dbReference>
<keyword evidence="1" id="KW-0813">Transport</keyword>
<dbReference type="Proteomes" id="UP000318681">
    <property type="component" value="Unassembled WGS sequence"/>
</dbReference>
<dbReference type="GO" id="GO:0009055">
    <property type="term" value="F:electron transfer activity"/>
    <property type="evidence" value="ECO:0007669"/>
    <property type="project" value="InterPro"/>
</dbReference>
<evidence type="ECO:0000256" key="4">
    <source>
        <dbReference type="ARBA" id="ARBA00022982"/>
    </source>
</evidence>
<evidence type="ECO:0000313" key="9">
    <source>
        <dbReference type="EMBL" id="TVV77284.1"/>
    </source>
</evidence>
<feature type="domain" description="Cytochrome c" evidence="8">
    <location>
        <begin position="23"/>
        <end position="122"/>
    </location>
</feature>
<gene>
    <name evidence="9" type="ORF">FOY91_01755</name>
</gene>
<evidence type="ECO:0000259" key="8">
    <source>
        <dbReference type="PROSITE" id="PS51007"/>
    </source>
</evidence>
<dbReference type="SUPFAM" id="SSF46626">
    <property type="entry name" value="Cytochrome c"/>
    <property type="match status" value="1"/>
</dbReference>
<proteinExistence type="predicted"/>
<comment type="caution">
    <text evidence="9">The sequence shown here is derived from an EMBL/GenBank/DDBJ whole genome shotgun (WGS) entry which is preliminary data.</text>
</comment>
<evidence type="ECO:0000256" key="7">
    <source>
        <dbReference type="SAM" id="SignalP"/>
    </source>
</evidence>
<keyword evidence="5 6" id="KW-0408">Iron</keyword>
<protein>
    <submittedName>
        <fullName evidence="9">C-type cytochrome</fullName>
    </submittedName>
</protein>
<dbReference type="Pfam" id="PF00034">
    <property type="entry name" value="Cytochrom_C"/>
    <property type="match status" value="1"/>
</dbReference>
<sequence>MKRFGLLAATAALMLPQMAHAAGDPAKGKAVFARCMACHATVAGRNGLGPTLAGVMGRKAGTVPGYTYSTAMKASAITWTPAAMDRYLAAPRTAVPGTKMIFMGLPLAADRENLIAWLATLKN</sequence>
<keyword evidence="2 6" id="KW-0349">Heme</keyword>
<evidence type="ECO:0000256" key="5">
    <source>
        <dbReference type="ARBA" id="ARBA00023004"/>
    </source>
</evidence>
<accession>A0A558RD60</accession>
<dbReference type="GO" id="GO:0046872">
    <property type="term" value="F:metal ion binding"/>
    <property type="evidence" value="ECO:0007669"/>
    <property type="project" value="UniProtKB-KW"/>
</dbReference>
<dbReference type="InterPro" id="IPR009056">
    <property type="entry name" value="Cyt_c-like_dom"/>
</dbReference>
<keyword evidence="7" id="KW-0732">Signal</keyword>
<feature type="chain" id="PRO_5021788189" evidence="7">
    <location>
        <begin position="22"/>
        <end position="123"/>
    </location>
</feature>
<feature type="signal peptide" evidence="7">
    <location>
        <begin position="1"/>
        <end position="21"/>
    </location>
</feature>
<reference evidence="9 10" key="1">
    <citation type="submission" date="2019-07" db="EMBL/GenBank/DDBJ databases">
        <title>Sphingomonas solaris sp. nov., isolated from a solar panel from Boston, Massachusetts.</title>
        <authorList>
            <person name="Tanner K."/>
            <person name="Pascual J."/>
            <person name="Mancuso C."/>
            <person name="Pereto J."/>
            <person name="Khalil A."/>
            <person name="Vilanova C."/>
        </authorList>
    </citation>
    <scope>NUCLEOTIDE SEQUENCE [LARGE SCALE GENOMIC DNA]</scope>
    <source>
        <strain evidence="9 10">R4DWN</strain>
    </source>
</reference>
<dbReference type="EMBL" id="VNIM01000003">
    <property type="protein sequence ID" value="TVV77284.1"/>
    <property type="molecule type" value="Genomic_DNA"/>
</dbReference>
<keyword evidence="3 6" id="KW-0479">Metal-binding</keyword>
<dbReference type="OrthoDB" id="9805828at2"/>
<dbReference type="GO" id="GO:0020037">
    <property type="term" value="F:heme binding"/>
    <property type="evidence" value="ECO:0007669"/>
    <property type="project" value="InterPro"/>
</dbReference>
<organism evidence="9 10">
    <name type="scientific">Alterirhizorhabdus solaris</name>
    <dbReference type="NCBI Taxonomy" id="2529389"/>
    <lineage>
        <taxon>Bacteria</taxon>
        <taxon>Pseudomonadati</taxon>
        <taxon>Pseudomonadota</taxon>
        <taxon>Alphaproteobacteria</taxon>
        <taxon>Sphingomonadales</taxon>
        <taxon>Rhizorhabdaceae</taxon>
        <taxon>Alterirhizorhabdus</taxon>
    </lineage>
</organism>
<keyword evidence="4" id="KW-0249">Electron transport</keyword>
<dbReference type="AlphaFoldDB" id="A0A558RD60"/>
<name>A0A558RD60_9SPHN</name>
<evidence type="ECO:0000256" key="2">
    <source>
        <dbReference type="ARBA" id="ARBA00022617"/>
    </source>
</evidence>